<evidence type="ECO:0000256" key="3">
    <source>
        <dbReference type="ARBA" id="ARBA00022490"/>
    </source>
</evidence>
<accession>A0AA40DDU0</accession>
<evidence type="ECO:0000256" key="9">
    <source>
        <dbReference type="ARBA" id="ARBA00022801"/>
    </source>
</evidence>
<comment type="activity regulation">
    <text evidence="11">Positively regulated by the regulatory subunit PAN3.</text>
</comment>
<evidence type="ECO:0000256" key="8">
    <source>
        <dbReference type="ARBA" id="ARBA00022737"/>
    </source>
</evidence>
<dbReference type="SUPFAM" id="SSF50978">
    <property type="entry name" value="WD40 repeat-like"/>
    <property type="match status" value="1"/>
</dbReference>
<dbReference type="GO" id="GO:0004535">
    <property type="term" value="F:poly(A)-specific ribonuclease activity"/>
    <property type="evidence" value="ECO:0007669"/>
    <property type="project" value="UniProtKB-UniRule"/>
</dbReference>
<dbReference type="GO" id="GO:0046872">
    <property type="term" value="F:metal ion binding"/>
    <property type="evidence" value="ECO:0007669"/>
    <property type="project" value="UniProtKB-KW"/>
</dbReference>
<keyword evidence="5 11" id="KW-0507">mRNA processing</keyword>
<feature type="binding site" evidence="11">
    <location>
        <position position="967"/>
    </location>
    <ligand>
        <name>a divalent metal cation</name>
        <dbReference type="ChEBI" id="CHEBI:60240"/>
        <note>catalytic</note>
    </ligand>
</feature>
<comment type="function">
    <text evidence="11">Catalytic subunit of the poly(A)-nuclease (PAN) deadenylation complex, one of two cytoplasmic mRNA deadenylases involved in mRNA turnover. PAN specifically shortens poly(A) tails of RNA and the activity is stimulated by poly(A)-binding protein PAB1. PAN deadenylation is followed by rapid degradation of the shortened mRNA tails by the CCR4-NOT complex. Deadenylated mRNAs are then degraded by two alternative mechanisms, namely exosome-mediated 3'-5' exonucleolytic degradation, or deadenlyation-dependent mRNA decaping and subsequent 5'-3' exonucleolytic degradation by XRN1. May also be involved in post-transcriptional maturation of mRNA poly(A) tails.</text>
</comment>
<dbReference type="InterPro" id="IPR050785">
    <property type="entry name" value="PAN2-PAN3_catalytic_subunit"/>
</dbReference>
<feature type="region of interest" description="Disordered" evidence="12">
    <location>
        <begin position="1235"/>
        <end position="1257"/>
    </location>
</feature>
<evidence type="ECO:0000256" key="1">
    <source>
        <dbReference type="ARBA" id="ARBA00001663"/>
    </source>
</evidence>
<dbReference type="Gene3D" id="2.130.10.10">
    <property type="entry name" value="YVTN repeat-like/Quinoprotein amine dehydrogenase"/>
    <property type="match status" value="1"/>
</dbReference>
<dbReference type="GO" id="GO:0003676">
    <property type="term" value="F:nucleic acid binding"/>
    <property type="evidence" value="ECO:0007669"/>
    <property type="project" value="InterPro"/>
</dbReference>
<dbReference type="GO" id="GO:0000289">
    <property type="term" value="P:nuclear-transcribed mRNA poly(A) tail shortening"/>
    <property type="evidence" value="ECO:0007669"/>
    <property type="project" value="UniProtKB-UniRule"/>
</dbReference>
<dbReference type="InterPro" id="IPR036322">
    <property type="entry name" value="WD40_repeat_dom_sf"/>
</dbReference>
<sequence>MDPDWNEVNRITFPVPLPNDFKHTATHPTAAHPHPHPHHGGLHQGVVGQGYGGPLPPPPGIGGGGGGVVGGVGVGGLQPATALAFDPQAELLWAGDWKGRVSSFANRELQRYTAFKIQTDPNDGPVQQFLFHDKGVIVLGRKGVHMAMRRGPALWNIRHEGMKDLRCMSFTSKGANEILVAGWQDTMFVVDVVKGEVTKQVPAPHHYKIMKRGRYICAATETGRIDIMNPTTFKVEKEWQAHQSYINDMDASGDYIVTCGGSYKQQGPGSSSRVPDPYVNVYDLRNMTSIQPMPFPPLAAYVRLHPRMLTTTIVSSQQGQMHVVDIMNPNTTNIRYAHLQASINLFEIAPSGRALVIADNDRNIALWGSPSDGIQFTNIGAPITFPEPEEPAPHVDWSVDTPLSSVGMPFYYGTMLFSAWPADIISDAGAPPPQVDPAILATLTKTEYGYYGRNKTGLRRNQIEDTRAAKASNKLQAPKFLSERARDGPMPESHVDQETLAQDAAESLKPEPPPIYGTLEIKYSRFGVDDFDFGFFNKTKYAGLENQIPNSYANSLLQVMNYTPLIRNMALQHVATSCVRDLCLLCELGFVFDMLQKAEGLTCHATNLFKTITGRSESQPLDLLEEDHHSHRVSSTTGGAGPGPAPHTRVQNLCRFLMDQTTIEYQSIQPISTALERTLLKLPDPPRPEELTSKLLTTSAVVKINCTNCRTETTRSGDVQVIDLIYPTPRPAVRNARAPRTTFSQVLKMGVEKEVHTKGWCGNCKRYQSLQLRKTIESVPAVLTINTAIVHGQQENRKLWATPGWLPEEIGVIVSGGQFFCYEGEDLRVHLQRGAHEITVYSLMGMVVNIEHPPPQKPHLVAMVNVAHSQPTAPAESNWHLFNDFSVRRVSSAEALTFNAAWKLPSVLMYQIKQANNKSNMEWKTRLDTSILYKDLSPQHLGEEERTYRLLEEETEKPGPGMIVGLDTEYVSLKDQEIQINSNGEKETLRPMWLALGRVSVIRTQGEREGEAFIDDWITIREPVHDYLTQYSGITPSDLDTRTSKHTLVTLKTAYRKIWTLLNLGVTFLGHGLRQDFRVMNIHVPKAQVIDTAVIYHLSAWRRVLSLSVLSRVVLKQTIQQGQHDSVEDALAALRLYRKYQEYVDAGLWEREIGQIYMRCKAIGFNAKFEGSGDSLMGGMGVKRTDTPPVGGGVGGSADGVAGPTTPVRKAAVLGTAGSVGAGLGGSGVGMGSGGFGSGSGGAFTPTKGGSTGSPRR</sequence>
<keyword evidence="15" id="KW-1185">Reference proteome</keyword>
<comment type="cofactor">
    <cofactor evidence="11">
        <name>a divalent metal cation</name>
        <dbReference type="ChEBI" id="CHEBI:60240"/>
    </cofactor>
    <text evidence="11">Binds 2 metal cations per subunit in the catalytic exonuclease domain.</text>
</comment>
<dbReference type="SMART" id="SM00479">
    <property type="entry name" value="EXOIII"/>
    <property type="match status" value="1"/>
</dbReference>
<evidence type="ECO:0000256" key="2">
    <source>
        <dbReference type="ARBA" id="ARBA00004496"/>
    </source>
</evidence>
<dbReference type="GO" id="GO:0031251">
    <property type="term" value="C:PAN complex"/>
    <property type="evidence" value="ECO:0007669"/>
    <property type="project" value="UniProtKB-UniRule"/>
</dbReference>
<evidence type="ECO:0000256" key="10">
    <source>
        <dbReference type="ARBA" id="ARBA00022839"/>
    </source>
</evidence>
<dbReference type="PROSITE" id="PS50235">
    <property type="entry name" value="USP_3"/>
    <property type="match status" value="1"/>
</dbReference>
<dbReference type="FunFam" id="2.130.10.10:FF:000459">
    <property type="entry name" value="PAN2-PAN3 deadenylation complex catalytic subunit PAN2"/>
    <property type="match status" value="1"/>
</dbReference>
<evidence type="ECO:0000256" key="4">
    <source>
        <dbReference type="ARBA" id="ARBA00022574"/>
    </source>
</evidence>
<evidence type="ECO:0000256" key="7">
    <source>
        <dbReference type="ARBA" id="ARBA00022723"/>
    </source>
</evidence>
<evidence type="ECO:0000313" key="15">
    <source>
        <dbReference type="Proteomes" id="UP001174997"/>
    </source>
</evidence>
<keyword evidence="3 11" id="KW-0963">Cytoplasm</keyword>
<feature type="region of interest" description="Disordered" evidence="12">
    <location>
        <begin position="16"/>
        <end position="44"/>
    </location>
</feature>
<comment type="caution">
    <text evidence="14">The sequence shown here is derived from an EMBL/GenBank/DDBJ whole genome shotgun (WGS) entry which is preliminary data.</text>
</comment>
<keyword evidence="8" id="KW-0677">Repeat</keyword>
<evidence type="ECO:0000313" key="14">
    <source>
        <dbReference type="EMBL" id="KAK0672962.1"/>
    </source>
</evidence>
<dbReference type="InterPro" id="IPR028889">
    <property type="entry name" value="USP"/>
</dbReference>
<feature type="binding site" evidence="11">
    <location>
        <position position="1129"/>
    </location>
    <ligand>
        <name>a divalent metal cation</name>
        <dbReference type="ChEBI" id="CHEBI:60240"/>
        <note>catalytic</note>
    </ligand>
</feature>
<dbReference type="EMBL" id="JAULSY010000009">
    <property type="protein sequence ID" value="KAK0672962.1"/>
    <property type="molecule type" value="Genomic_DNA"/>
</dbReference>
<dbReference type="Pfam" id="PF00929">
    <property type="entry name" value="RNase_T"/>
    <property type="match status" value="1"/>
</dbReference>
<evidence type="ECO:0000259" key="13">
    <source>
        <dbReference type="PROSITE" id="PS50235"/>
    </source>
</evidence>
<dbReference type="InterPro" id="IPR012337">
    <property type="entry name" value="RNaseH-like_sf"/>
</dbReference>
<dbReference type="Pfam" id="PF13423">
    <property type="entry name" value="UCH_1"/>
    <property type="match status" value="1"/>
</dbReference>
<dbReference type="Gene3D" id="3.90.70.10">
    <property type="entry name" value="Cysteine proteinases"/>
    <property type="match status" value="1"/>
</dbReference>
<evidence type="ECO:0000256" key="5">
    <source>
        <dbReference type="ARBA" id="ARBA00022664"/>
    </source>
</evidence>
<dbReference type="FunFam" id="3.30.420.10:FF:000028">
    <property type="entry name" value="PAN2-PAN3 deadenylation complex catalytic subunit PAN2"/>
    <property type="match status" value="1"/>
</dbReference>
<dbReference type="Pfam" id="PF20770">
    <property type="entry name" value="PAN2_N"/>
    <property type="match status" value="1"/>
</dbReference>
<dbReference type="Gene3D" id="3.30.420.10">
    <property type="entry name" value="Ribonuclease H-like superfamily/Ribonuclease H"/>
    <property type="match status" value="1"/>
</dbReference>
<comment type="subunit">
    <text evidence="11">Forms a heterotrimer with an asymmetric homodimer of the regulatory subunit PAN3 to form the poly(A)-nuclease (PAN) deadenylation complex.</text>
</comment>
<evidence type="ECO:0000256" key="12">
    <source>
        <dbReference type="SAM" id="MobiDB-lite"/>
    </source>
</evidence>
<dbReference type="CDD" id="cd02672">
    <property type="entry name" value="Peptidase_C19P"/>
    <property type="match status" value="1"/>
</dbReference>
<keyword evidence="7 11" id="KW-0479">Metal-binding</keyword>
<evidence type="ECO:0000256" key="6">
    <source>
        <dbReference type="ARBA" id="ARBA00022722"/>
    </source>
</evidence>
<dbReference type="InterPro" id="IPR028881">
    <property type="entry name" value="PAN2_UCH_dom"/>
</dbReference>
<dbReference type="InterPro" id="IPR036397">
    <property type="entry name" value="RNaseH_sf"/>
</dbReference>
<comment type="similarity">
    <text evidence="11">Belongs to the peptidase C19 family. PAN2 subfamily.</text>
</comment>
<gene>
    <name evidence="11" type="primary">PAN2</name>
    <name evidence="14" type="ORF">QBC41DRAFT_343316</name>
</gene>
<comment type="catalytic activity">
    <reaction evidence="1 11">
        <text>Exonucleolytic cleavage of poly(A) to 5'-AMP.</text>
        <dbReference type="EC" id="3.1.13.4"/>
    </reaction>
</comment>
<proteinExistence type="inferred from homology"/>
<dbReference type="GO" id="GO:0000932">
    <property type="term" value="C:P-body"/>
    <property type="evidence" value="ECO:0007669"/>
    <property type="project" value="TreeGrafter"/>
</dbReference>
<feature type="binding site" evidence="11">
    <location>
        <position position="969"/>
    </location>
    <ligand>
        <name>a divalent metal cation</name>
        <dbReference type="ChEBI" id="CHEBI:60240"/>
        <note>catalytic</note>
    </ligand>
</feature>
<dbReference type="InterPro" id="IPR015943">
    <property type="entry name" value="WD40/YVTN_repeat-like_dom_sf"/>
</dbReference>
<dbReference type="Proteomes" id="UP001174997">
    <property type="component" value="Unassembled WGS sequence"/>
</dbReference>
<dbReference type="GO" id="GO:0006397">
    <property type="term" value="P:mRNA processing"/>
    <property type="evidence" value="ECO:0007669"/>
    <property type="project" value="UniProtKB-KW"/>
</dbReference>
<comment type="domain">
    <text evidence="11">The linker, or PAN3 interaction domain (PID), between the WD40 repeats and the pseudo-UCH domain mediates interaction with PAN3.</text>
</comment>
<dbReference type="InterPro" id="IPR048841">
    <property type="entry name" value="PAN2_N"/>
</dbReference>
<feature type="region of interest" description="Disordered" evidence="12">
    <location>
        <begin position="474"/>
        <end position="513"/>
    </location>
</feature>
<dbReference type="HAMAP" id="MF_03182">
    <property type="entry name" value="PAN2"/>
    <property type="match status" value="1"/>
</dbReference>
<dbReference type="SUPFAM" id="SSF54001">
    <property type="entry name" value="Cysteine proteinases"/>
    <property type="match status" value="1"/>
</dbReference>
<comment type="domain">
    <text evidence="11">Contains a pseudo-UCH domain. This ubiquitin C-terminal hydrolase (UCH)-like or ubiquitin specific protease (USP)-like domain is predicted to be catalytically inactive because it lacks the active site catalytic triad characteristic of thiol proteases, with residues at the equivalent structural positions that are incompatible with catalysis, and it cannot bind ubiquitin. It functions as a structural scaffold for intra- and intermolecular interactions in the complex.</text>
</comment>
<dbReference type="InterPro" id="IPR030843">
    <property type="entry name" value="PAN2"/>
</dbReference>
<feature type="domain" description="USP" evidence="13">
    <location>
        <begin position="542"/>
        <end position="913"/>
    </location>
</feature>
<protein>
    <recommendedName>
        <fullName evidence="11">PAN2-PAN3 deadenylation complex catalytic subunit PAN2</fullName>
        <ecNumber evidence="11">3.1.13.4</ecNumber>
    </recommendedName>
    <alternativeName>
        <fullName evidence="11">PAB1P-dependent poly(A)-specific ribonuclease</fullName>
    </alternativeName>
    <alternativeName>
        <fullName evidence="11">Poly(A)-nuclease deadenylation complex subunit 2</fullName>
        <shortName evidence="11">PAN deadenylation complex subunit 2</shortName>
    </alternativeName>
</protein>
<organism evidence="14 15">
    <name type="scientific">Cercophora samala</name>
    <dbReference type="NCBI Taxonomy" id="330535"/>
    <lineage>
        <taxon>Eukaryota</taxon>
        <taxon>Fungi</taxon>
        <taxon>Dikarya</taxon>
        <taxon>Ascomycota</taxon>
        <taxon>Pezizomycotina</taxon>
        <taxon>Sordariomycetes</taxon>
        <taxon>Sordariomycetidae</taxon>
        <taxon>Sordariales</taxon>
        <taxon>Lasiosphaeriaceae</taxon>
        <taxon>Cercophora</taxon>
    </lineage>
</organism>
<dbReference type="InterPro" id="IPR013520">
    <property type="entry name" value="Ribonucl_H"/>
</dbReference>
<dbReference type="InterPro" id="IPR038765">
    <property type="entry name" value="Papain-like_cys_pep_sf"/>
</dbReference>
<keyword evidence="10 11" id="KW-0269">Exonuclease</keyword>
<reference evidence="14" key="1">
    <citation type="submission" date="2023-06" db="EMBL/GenBank/DDBJ databases">
        <title>Genome-scale phylogeny and comparative genomics of the fungal order Sordariales.</title>
        <authorList>
            <consortium name="Lawrence Berkeley National Laboratory"/>
            <person name="Hensen N."/>
            <person name="Bonometti L."/>
            <person name="Westerberg I."/>
            <person name="Brannstrom I.O."/>
            <person name="Guillou S."/>
            <person name="Cros-Aarteil S."/>
            <person name="Calhoun S."/>
            <person name="Haridas S."/>
            <person name="Kuo A."/>
            <person name="Mondo S."/>
            <person name="Pangilinan J."/>
            <person name="Riley R."/>
            <person name="Labutti K."/>
            <person name="Andreopoulos B."/>
            <person name="Lipzen A."/>
            <person name="Chen C."/>
            <person name="Yanf M."/>
            <person name="Daum C."/>
            <person name="Ng V."/>
            <person name="Clum A."/>
            <person name="Steindorff A."/>
            <person name="Ohm R."/>
            <person name="Martin F."/>
            <person name="Silar P."/>
            <person name="Natvig D."/>
            <person name="Lalanne C."/>
            <person name="Gautier V."/>
            <person name="Ament-Velasquez S.L."/>
            <person name="Kruys A."/>
            <person name="Hutchinson M.I."/>
            <person name="Powell A.J."/>
            <person name="Barry K."/>
            <person name="Miller A.N."/>
            <person name="Grigoriev I.V."/>
            <person name="Debuchy R."/>
            <person name="Gladieux P."/>
            <person name="Thoren M.H."/>
            <person name="Johannesson H."/>
        </authorList>
    </citation>
    <scope>NUCLEOTIDE SEQUENCE</scope>
    <source>
        <strain evidence="14">CBS 307.81</strain>
    </source>
</reference>
<comment type="caution">
    <text evidence="11">Lacks conserved residue(s) required for the propagation of feature annotation.</text>
</comment>
<keyword evidence="9 11" id="KW-0378">Hydrolase</keyword>
<dbReference type="PANTHER" id="PTHR15728:SF0">
    <property type="entry name" value="PAN2-PAN3 DEADENYLATION COMPLEX CATALYTIC SUBUNIT PAN2"/>
    <property type="match status" value="1"/>
</dbReference>
<dbReference type="AlphaFoldDB" id="A0AA40DDU0"/>
<feature type="compositionally biased region" description="Basic and acidic residues" evidence="12">
    <location>
        <begin position="481"/>
        <end position="497"/>
    </location>
</feature>
<dbReference type="CDD" id="cd06143">
    <property type="entry name" value="PAN2_exo"/>
    <property type="match status" value="1"/>
</dbReference>
<evidence type="ECO:0000256" key="11">
    <source>
        <dbReference type="HAMAP-Rule" id="MF_03182"/>
    </source>
</evidence>
<dbReference type="PANTHER" id="PTHR15728">
    <property type="entry name" value="DEADENYLATION COMPLEX CATALYTIC SUBUNIT PAN2"/>
    <property type="match status" value="1"/>
</dbReference>
<dbReference type="EC" id="3.1.13.4" evidence="11"/>
<comment type="subcellular location">
    <subcellularLocation>
        <location evidence="2 11">Cytoplasm</location>
    </subcellularLocation>
</comment>
<keyword evidence="4" id="KW-0853">WD repeat</keyword>
<dbReference type="SUPFAM" id="SSF53098">
    <property type="entry name" value="Ribonuclease H-like"/>
    <property type="match status" value="1"/>
</dbReference>
<name>A0AA40DDU0_9PEZI</name>
<feature type="binding site" evidence="11">
    <location>
        <position position="1076"/>
    </location>
    <ligand>
        <name>a divalent metal cation</name>
        <dbReference type="ChEBI" id="CHEBI:60240"/>
        <note>catalytic</note>
    </ligand>
</feature>
<keyword evidence="6 11" id="KW-0540">Nuclease</keyword>